<accession>A0A6J7ZW36</accession>
<evidence type="ECO:0000313" key="4">
    <source>
        <dbReference type="Proteomes" id="UP000507470"/>
    </source>
</evidence>
<dbReference type="CDD" id="cd19776">
    <property type="entry name" value="Bbox2_TRIM25_C-IV"/>
    <property type="match status" value="1"/>
</dbReference>
<keyword evidence="4" id="KW-1185">Reference proteome</keyword>
<keyword evidence="1" id="KW-0175">Coiled coil</keyword>
<dbReference type="Proteomes" id="UP000507470">
    <property type="component" value="Unassembled WGS sequence"/>
</dbReference>
<feature type="region of interest" description="Disordered" evidence="2">
    <location>
        <begin position="23"/>
        <end position="45"/>
    </location>
</feature>
<evidence type="ECO:0008006" key="5">
    <source>
        <dbReference type="Google" id="ProtNLM"/>
    </source>
</evidence>
<reference evidence="3 4" key="1">
    <citation type="submission" date="2020-06" db="EMBL/GenBank/DDBJ databases">
        <authorList>
            <person name="Li R."/>
            <person name="Bekaert M."/>
        </authorList>
    </citation>
    <scope>NUCLEOTIDE SEQUENCE [LARGE SCALE GENOMIC DNA]</scope>
    <source>
        <strain evidence="4">wild</strain>
    </source>
</reference>
<protein>
    <recommendedName>
        <fullName evidence="5">B box-type domain-containing protein</fullName>
    </recommendedName>
</protein>
<proteinExistence type="predicted"/>
<gene>
    <name evidence="3" type="ORF">MCOR_865</name>
</gene>
<evidence type="ECO:0000256" key="2">
    <source>
        <dbReference type="SAM" id="MobiDB-lite"/>
    </source>
</evidence>
<organism evidence="3 4">
    <name type="scientific">Mytilus coruscus</name>
    <name type="common">Sea mussel</name>
    <dbReference type="NCBI Taxonomy" id="42192"/>
    <lineage>
        <taxon>Eukaryota</taxon>
        <taxon>Metazoa</taxon>
        <taxon>Spiralia</taxon>
        <taxon>Lophotrochozoa</taxon>
        <taxon>Mollusca</taxon>
        <taxon>Bivalvia</taxon>
        <taxon>Autobranchia</taxon>
        <taxon>Pteriomorphia</taxon>
        <taxon>Mytilida</taxon>
        <taxon>Mytiloidea</taxon>
        <taxon>Mytilidae</taxon>
        <taxon>Mytilinae</taxon>
        <taxon>Mytilus</taxon>
    </lineage>
</organism>
<evidence type="ECO:0000313" key="3">
    <source>
        <dbReference type="EMBL" id="CAC5356945.1"/>
    </source>
</evidence>
<dbReference type="EMBL" id="CACVKT020000197">
    <property type="protein sequence ID" value="CAC5356945.1"/>
    <property type="molecule type" value="Genomic_DNA"/>
</dbReference>
<dbReference type="AlphaFoldDB" id="A0A6J7ZW36"/>
<name>A0A6J7ZW36_MYTCO</name>
<dbReference type="SUPFAM" id="SSF57845">
    <property type="entry name" value="B-box zinc-binding domain"/>
    <property type="match status" value="1"/>
</dbReference>
<feature type="coiled-coil region" evidence="1">
    <location>
        <begin position="105"/>
        <end position="157"/>
    </location>
</feature>
<sequence>MQLPGAQNVKCFFVLNAKNTTKDQKASKEHNTMSTNDYRNLPKSMHETSNRCKDHDKKYDIYCAIHSCPCCVQCVTEDHQKCQDLKPLADILKDVKSSANIPILKKDLDDLKDSFKNLLNVLEDRMETINLQKTKGIEEVRSMRKLLDDYLDKLERQIIDELVSKHSKMKTDTELLVKQMEYRTKRVDQLIDKFSTITQYATELQTYIGLREIENTASKESKYLEELDSGGLLDNQNLEITLSPALQSILQEVQSFGHISFKSSPHGIQVMTGRKDQAQNLVPVFHSIKQMKPSVKVTLNVPKSERFQIYACQILPDSTFYFSIGQRNA</sequence>
<evidence type="ECO:0000256" key="1">
    <source>
        <dbReference type="SAM" id="Coils"/>
    </source>
</evidence>